<dbReference type="GO" id="GO:0005886">
    <property type="term" value="C:plasma membrane"/>
    <property type="evidence" value="ECO:0007669"/>
    <property type="project" value="UniProtKB-SubCell"/>
</dbReference>
<evidence type="ECO:0000256" key="2">
    <source>
        <dbReference type="ARBA" id="ARBA00022475"/>
    </source>
</evidence>
<feature type="transmembrane region" description="Helical" evidence="6">
    <location>
        <begin position="305"/>
        <end position="329"/>
    </location>
</feature>
<feature type="transmembrane region" description="Helical" evidence="6">
    <location>
        <begin position="123"/>
        <end position="146"/>
    </location>
</feature>
<evidence type="ECO:0000256" key="5">
    <source>
        <dbReference type="ARBA" id="ARBA00023136"/>
    </source>
</evidence>
<sequence>MSPIVKRIIAGIGANTYDQLANIAMQLASLPIFLSHWDLHTYGTWLVISAIPSYLSMADVGMVTVAGNRMSMLAGAGEMPAANRVFQSAQMFILLTCASIAMLAIPAALLLPVPELGSLDMRLALAALLASVLLSLGAGLSNAAFLSTGRYAQGVTMNVTARLLEWAGGIAGLLLAGTFAAVACGMLAVRVATLLWISRQSTSTRAGLSWGMGDADWAEVRAMLKPSIAFMTFPISNALTFQGFTLLTAHLLGPAAVAVFNTYRTVARVAVQVTSTLSHALWPEFARMFGSGQLDALRRLLLRTALIGALGAIALSAVLYVCAPLLLRIWTKGEIPFHASVMAAFLCYAAVAGLWHIPRVVLLATNQHGRLGVAALALSALSLLGAWVLGTQMQIMGLVVAMIGGEVLAMSVCLWLTAQTFLSRDNPAEELDESSAVHYR</sequence>
<dbReference type="InterPro" id="IPR050833">
    <property type="entry name" value="Poly_Biosynth_Transport"/>
</dbReference>
<evidence type="ECO:0000313" key="8">
    <source>
        <dbReference type="Proteomes" id="UP000291078"/>
    </source>
</evidence>
<feature type="transmembrane region" description="Helical" evidence="6">
    <location>
        <begin position="89"/>
        <end position="111"/>
    </location>
</feature>
<evidence type="ECO:0000256" key="4">
    <source>
        <dbReference type="ARBA" id="ARBA00022989"/>
    </source>
</evidence>
<feature type="transmembrane region" description="Helical" evidence="6">
    <location>
        <begin position="395"/>
        <end position="416"/>
    </location>
</feature>
<keyword evidence="8" id="KW-1185">Reference proteome</keyword>
<protein>
    <submittedName>
        <fullName evidence="7">O-antigen/teichoic acid export membrane protein</fullName>
    </submittedName>
</protein>
<dbReference type="EMBL" id="SGXM01000008">
    <property type="protein sequence ID" value="RZT31842.1"/>
    <property type="molecule type" value="Genomic_DNA"/>
</dbReference>
<evidence type="ECO:0000256" key="3">
    <source>
        <dbReference type="ARBA" id="ARBA00022692"/>
    </source>
</evidence>
<comment type="subcellular location">
    <subcellularLocation>
        <location evidence="1">Cell membrane</location>
        <topology evidence="1">Multi-pass membrane protein</topology>
    </subcellularLocation>
</comment>
<keyword evidence="3 6" id="KW-0812">Transmembrane</keyword>
<comment type="caution">
    <text evidence="7">The sequence shown here is derived from an EMBL/GenBank/DDBJ whole genome shotgun (WGS) entry which is preliminary data.</text>
</comment>
<organism evidence="7 8">
    <name type="scientific">Cupriavidus agavae</name>
    <dbReference type="NCBI Taxonomy" id="1001822"/>
    <lineage>
        <taxon>Bacteria</taxon>
        <taxon>Pseudomonadati</taxon>
        <taxon>Pseudomonadota</taxon>
        <taxon>Betaproteobacteria</taxon>
        <taxon>Burkholderiales</taxon>
        <taxon>Burkholderiaceae</taxon>
        <taxon>Cupriavidus</taxon>
    </lineage>
</organism>
<keyword evidence="5 6" id="KW-0472">Membrane</keyword>
<dbReference type="RefSeq" id="WP_130393242.1">
    <property type="nucleotide sequence ID" value="NZ_SGXM01000008.1"/>
</dbReference>
<accession>A0A4Q7RIY1</accession>
<dbReference type="PANTHER" id="PTHR30250">
    <property type="entry name" value="PST FAMILY PREDICTED COLANIC ACID TRANSPORTER"/>
    <property type="match status" value="1"/>
</dbReference>
<evidence type="ECO:0000313" key="7">
    <source>
        <dbReference type="EMBL" id="RZT31842.1"/>
    </source>
</evidence>
<feature type="transmembrane region" description="Helical" evidence="6">
    <location>
        <begin position="166"/>
        <end position="189"/>
    </location>
</feature>
<reference evidence="7 8" key="1">
    <citation type="journal article" date="2015" name="Stand. Genomic Sci.">
        <title>Genomic Encyclopedia of Bacterial and Archaeal Type Strains, Phase III: the genomes of soil and plant-associated and newly described type strains.</title>
        <authorList>
            <person name="Whitman W.B."/>
            <person name="Woyke T."/>
            <person name="Klenk H.P."/>
            <person name="Zhou Y."/>
            <person name="Lilburn T.G."/>
            <person name="Beck B.J."/>
            <person name="De Vos P."/>
            <person name="Vandamme P."/>
            <person name="Eisen J.A."/>
            <person name="Garrity G."/>
            <person name="Hugenholtz P."/>
            <person name="Kyrpides N.C."/>
        </authorList>
    </citation>
    <scope>NUCLEOTIDE SEQUENCE [LARGE SCALE GENOMIC DNA]</scope>
    <source>
        <strain evidence="7 8">ASC-9842</strain>
    </source>
</reference>
<evidence type="ECO:0000256" key="6">
    <source>
        <dbReference type="SAM" id="Phobius"/>
    </source>
</evidence>
<gene>
    <name evidence="7" type="ORF">EV147_4342</name>
</gene>
<evidence type="ECO:0000256" key="1">
    <source>
        <dbReference type="ARBA" id="ARBA00004651"/>
    </source>
</evidence>
<name>A0A4Q7RIY1_9BURK</name>
<feature type="transmembrane region" description="Helical" evidence="6">
    <location>
        <begin position="335"/>
        <end position="357"/>
    </location>
</feature>
<proteinExistence type="predicted"/>
<dbReference type="AlphaFoldDB" id="A0A4Q7RIY1"/>
<feature type="transmembrane region" description="Helical" evidence="6">
    <location>
        <begin position="369"/>
        <end position="389"/>
    </location>
</feature>
<keyword evidence="4 6" id="KW-1133">Transmembrane helix</keyword>
<keyword evidence="2" id="KW-1003">Cell membrane</keyword>
<dbReference type="PANTHER" id="PTHR30250:SF26">
    <property type="entry name" value="PSMA PROTEIN"/>
    <property type="match status" value="1"/>
</dbReference>
<dbReference type="OrthoDB" id="7011692at2"/>
<dbReference type="Proteomes" id="UP000291078">
    <property type="component" value="Unassembled WGS sequence"/>
</dbReference>